<evidence type="ECO:0000313" key="9">
    <source>
        <dbReference type="Proteomes" id="UP000596248"/>
    </source>
</evidence>
<dbReference type="Pfam" id="PF09335">
    <property type="entry name" value="VTT_dom"/>
    <property type="match status" value="1"/>
</dbReference>
<dbReference type="InterPro" id="IPR015414">
    <property type="entry name" value="TMEM64"/>
</dbReference>
<dbReference type="PANTHER" id="PTHR12677">
    <property type="entry name" value="GOLGI APPARATUS MEMBRANE PROTEIN TVP38-RELATED"/>
    <property type="match status" value="1"/>
</dbReference>
<keyword evidence="5 6" id="KW-0472">Membrane</keyword>
<dbReference type="InterPro" id="IPR032816">
    <property type="entry name" value="VTT_dom"/>
</dbReference>
<keyword evidence="9" id="KW-1185">Reference proteome</keyword>
<evidence type="ECO:0000256" key="3">
    <source>
        <dbReference type="ARBA" id="ARBA00022692"/>
    </source>
</evidence>
<gene>
    <name evidence="8" type="ORF">JNE38_13635</name>
</gene>
<proteinExistence type="inferred from homology"/>
<keyword evidence="4 6" id="KW-1133">Transmembrane helix</keyword>
<name>A0ABX7FWD4_BRECH</name>
<evidence type="ECO:0000256" key="4">
    <source>
        <dbReference type="ARBA" id="ARBA00022989"/>
    </source>
</evidence>
<evidence type="ECO:0000256" key="2">
    <source>
        <dbReference type="ARBA" id="ARBA00022475"/>
    </source>
</evidence>
<dbReference type="RefSeq" id="WP_203357036.1">
    <property type="nucleotide sequence ID" value="NZ_CP069127.1"/>
</dbReference>
<comment type="subcellular location">
    <subcellularLocation>
        <location evidence="1 6">Cell membrane</location>
        <topology evidence="1 6">Multi-pass membrane protein</topology>
    </subcellularLocation>
</comment>
<dbReference type="Proteomes" id="UP000596248">
    <property type="component" value="Chromosome"/>
</dbReference>
<keyword evidence="3 6" id="KW-0812">Transmembrane</keyword>
<evidence type="ECO:0000313" key="8">
    <source>
        <dbReference type="EMBL" id="QRG70062.1"/>
    </source>
</evidence>
<sequence length="194" mass="21222">MDWITNVEGLAEWIRSWGVLGILGSIALNVIISIAGVLPSIFLSGANAIVYGLVGGFFVSLTGEVLGATVAFLLYRYGLQKSKGLKKLGKFSWIQTINGSTRFRKGLAIVLLRMNPLIPSGIINLGAALTSISFVDFLVATLLGKIPSMVFETFVGHDLVYLSENKYRLIISLLAGSLVFLLFWRKEKKRPQQS</sequence>
<evidence type="ECO:0000259" key="7">
    <source>
        <dbReference type="Pfam" id="PF09335"/>
    </source>
</evidence>
<feature type="transmembrane region" description="Helical" evidence="6">
    <location>
        <begin position="48"/>
        <end position="75"/>
    </location>
</feature>
<dbReference type="EMBL" id="CP069127">
    <property type="protein sequence ID" value="QRG70062.1"/>
    <property type="molecule type" value="Genomic_DNA"/>
</dbReference>
<protein>
    <recommendedName>
        <fullName evidence="6">TVP38/TMEM64 family membrane protein</fullName>
    </recommendedName>
</protein>
<feature type="domain" description="VTT" evidence="7">
    <location>
        <begin position="38"/>
        <end position="157"/>
    </location>
</feature>
<comment type="similarity">
    <text evidence="6">Belongs to the TVP38/TMEM64 family.</text>
</comment>
<feature type="transmembrane region" description="Helical" evidence="6">
    <location>
        <begin position="166"/>
        <end position="184"/>
    </location>
</feature>
<feature type="transmembrane region" description="Helical" evidence="6">
    <location>
        <begin position="122"/>
        <end position="146"/>
    </location>
</feature>
<comment type="caution">
    <text evidence="6">Lacks conserved residue(s) required for the propagation of feature annotation.</text>
</comment>
<organism evidence="8 9">
    <name type="scientific">Brevibacillus choshinensis</name>
    <dbReference type="NCBI Taxonomy" id="54911"/>
    <lineage>
        <taxon>Bacteria</taxon>
        <taxon>Bacillati</taxon>
        <taxon>Bacillota</taxon>
        <taxon>Bacilli</taxon>
        <taxon>Bacillales</taxon>
        <taxon>Paenibacillaceae</taxon>
        <taxon>Brevibacillus</taxon>
    </lineage>
</organism>
<evidence type="ECO:0000256" key="6">
    <source>
        <dbReference type="RuleBase" id="RU366058"/>
    </source>
</evidence>
<dbReference type="PANTHER" id="PTHR12677:SF59">
    <property type="entry name" value="GOLGI APPARATUS MEMBRANE PROTEIN TVP38-RELATED"/>
    <property type="match status" value="1"/>
</dbReference>
<evidence type="ECO:0000256" key="5">
    <source>
        <dbReference type="ARBA" id="ARBA00023136"/>
    </source>
</evidence>
<evidence type="ECO:0000256" key="1">
    <source>
        <dbReference type="ARBA" id="ARBA00004651"/>
    </source>
</evidence>
<reference evidence="8 9" key="1">
    <citation type="submission" date="2021-01" db="EMBL/GenBank/DDBJ databases">
        <title>Identification of strong promoters based on the transcriptome of Brevibacillus choshinensis.</title>
        <authorList>
            <person name="Yao D."/>
            <person name="Zhang K."/>
            <person name="Wu J."/>
        </authorList>
    </citation>
    <scope>NUCLEOTIDE SEQUENCE [LARGE SCALE GENOMIC DNA]</scope>
    <source>
        <strain evidence="8 9">HPD31-SP3</strain>
    </source>
</reference>
<accession>A0ABX7FWD4</accession>
<keyword evidence="2 6" id="KW-1003">Cell membrane</keyword>
<feature type="transmembrane region" description="Helical" evidence="6">
    <location>
        <begin position="20"/>
        <end position="42"/>
    </location>
</feature>